<dbReference type="RefSeq" id="XP_013276303.1">
    <property type="nucleotide sequence ID" value="XM_013420849.1"/>
</dbReference>
<evidence type="ECO:0000313" key="2">
    <source>
        <dbReference type="EMBL" id="KIX09167.1"/>
    </source>
</evidence>
<feature type="region of interest" description="Disordered" evidence="1">
    <location>
        <begin position="118"/>
        <end position="147"/>
    </location>
</feature>
<keyword evidence="3" id="KW-1185">Reference proteome</keyword>
<dbReference type="VEuPathDB" id="FungiDB:Z518_00246"/>
<dbReference type="GeneID" id="25288317"/>
<name>A0A0D2G3K0_9EURO</name>
<dbReference type="Proteomes" id="UP000053617">
    <property type="component" value="Unassembled WGS sequence"/>
</dbReference>
<organism evidence="2 3">
    <name type="scientific">Rhinocladiella mackenziei CBS 650.93</name>
    <dbReference type="NCBI Taxonomy" id="1442369"/>
    <lineage>
        <taxon>Eukaryota</taxon>
        <taxon>Fungi</taxon>
        <taxon>Dikarya</taxon>
        <taxon>Ascomycota</taxon>
        <taxon>Pezizomycotina</taxon>
        <taxon>Eurotiomycetes</taxon>
        <taxon>Chaetothyriomycetidae</taxon>
        <taxon>Chaetothyriales</taxon>
        <taxon>Herpotrichiellaceae</taxon>
        <taxon>Rhinocladiella</taxon>
    </lineage>
</organism>
<proteinExistence type="predicted"/>
<gene>
    <name evidence="2" type="ORF">Z518_00246</name>
</gene>
<reference evidence="2 3" key="1">
    <citation type="submission" date="2015-01" db="EMBL/GenBank/DDBJ databases">
        <title>The Genome Sequence of Rhinocladiella mackenzie CBS 650.93.</title>
        <authorList>
            <consortium name="The Broad Institute Genomics Platform"/>
            <person name="Cuomo C."/>
            <person name="de Hoog S."/>
            <person name="Gorbushina A."/>
            <person name="Stielow B."/>
            <person name="Teixiera M."/>
            <person name="Abouelleil A."/>
            <person name="Chapman S.B."/>
            <person name="Priest M."/>
            <person name="Young S.K."/>
            <person name="Wortman J."/>
            <person name="Nusbaum C."/>
            <person name="Birren B."/>
        </authorList>
    </citation>
    <scope>NUCLEOTIDE SEQUENCE [LARGE SCALE GENOMIC DNA]</scope>
    <source>
        <strain evidence="2 3">CBS 650.93</strain>
    </source>
</reference>
<evidence type="ECO:0000256" key="1">
    <source>
        <dbReference type="SAM" id="MobiDB-lite"/>
    </source>
</evidence>
<dbReference type="HOGENOM" id="CLU_1769145_0_0_1"/>
<evidence type="ECO:0000313" key="3">
    <source>
        <dbReference type="Proteomes" id="UP000053617"/>
    </source>
</evidence>
<sequence length="147" mass="16688">MPSTQNTFDSSPAKTVTLILDKPADWKQWLLTIRQRAENTNISQYIDPDKDSQPSTLTEPGLPTLKDALSGPYDETELKWKYLAPKRRKSTTISKSSTSKTFARLSYTMVETQEAKASSRAYRYSTRMGTYQRTEKSEESSEQSTDG</sequence>
<dbReference type="EMBL" id="KN847475">
    <property type="protein sequence ID" value="KIX09167.1"/>
    <property type="molecule type" value="Genomic_DNA"/>
</dbReference>
<accession>A0A0D2G3K0</accession>
<dbReference type="AlphaFoldDB" id="A0A0D2G3K0"/>
<feature type="region of interest" description="Disordered" evidence="1">
    <location>
        <begin position="40"/>
        <end position="70"/>
    </location>
</feature>
<protein>
    <submittedName>
        <fullName evidence="2">Uncharacterized protein</fullName>
    </submittedName>
</protein>